<name>A0A2L0HMF8_9CAUD</name>
<sequence>MRRSRTSAKVVPGAQGSSSTITRPGGHMTIPATDRQARGLEALIPDMADAEANFKQVAQLRVRATWRVIDRQWGELTLEVKDPIVDKWLPLSADPVRVARRFSGKDDTREAPELTAVAFLRKVLGRDSKVRVLRLSGQEERVGAGVTDWRYWACLSAPLTVGLVHQYDGSVAVVGV</sequence>
<organism evidence="2 3">
    <name type="scientific">Microbacterium phage Hamlet</name>
    <dbReference type="NCBI Taxonomy" id="2079583"/>
    <lineage>
        <taxon>Viruses</taxon>
        <taxon>Duplodnaviria</taxon>
        <taxon>Heunggongvirae</taxon>
        <taxon>Uroviricota</taxon>
        <taxon>Caudoviricetes</taxon>
        <taxon>Ilzatvirus</taxon>
        <taxon>Ilzatvirus hamlet</taxon>
    </lineage>
</organism>
<keyword evidence="3" id="KW-1185">Reference proteome</keyword>
<evidence type="ECO:0000313" key="2">
    <source>
        <dbReference type="EMBL" id="AUX82899.2"/>
    </source>
</evidence>
<proteinExistence type="predicted"/>
<evidence type="ECO:0000256" key="1">
    <source>
        <dbReference type="SAM" id="MobiDB-lite"/>
    </source>
</evidence>
<accession>A0A2L0HMF8</accession>
<protein>
    <submittedName>
        <fullName evidence="2">Uncharacterized protein</fullName>
    </submittedName>
</protein>
<dbReference type="Proteomes" id="UP000241477">
    <property type="component" value="Segment"/>
</dbReference>
<feature type="region of interest" description="Disordered" evidence="1">
    <location>
        <begin position="1"/>
        <end position="29"/>
    </location>
</feature>
<reference evidence="2 3" key="1">
    <citation type="submission" date="2018-01" db="EMBL/GenBank/DDBJ databases">
        <authorList>
            <person name="Gentille G.M."/>
            <person name="Betsko A.J."/>
            <person name="Kukan E.N."/>
            <person name="Garlena R.A."/>
            <person name="Russell D.A."/>
            <person name="Pope W.H."/>
            <person name="Jacobs-Sera D."/>
            <person name="Hatfull G.F."/>
        </authorList>
    </citation>
    <scope>NUCLEOTIDE SEQUENCE [LARGE SCALE GENOMIC DNA]</scope>
</reference>
<dbReference type="EMBL" id="MG839019">
    <property type="protein sequence ID" value="AUX82899.2"/>
    <property type="molecule type" value="Genomic_DNA"/>
</dbReference>
<gene>
    <name evidence="2" type="primary">63</name>
    <name evidence="2" type="ORF">PBI_HAMLET_63</name>
</gene>
<evidence type="ECO:0000313" key="3">
    <source>
        <dbReference type="Proteomes" id="UP000241477"/>
    </source>
</evidence>